<dbReference type="GO" id="GO:0005886">
    <property type="term" value="C:plasma membrane"/>
    <property type="evidence" value="ECO:0007669"/>
    <property type="project" value="TreeGrafter"/>
</dbReference>
<organism evidence="12 13">
    <name type="scientific">Lingula anatina</name>
    <name type="common">Brachiopod</name>
    <name type="synonym">Lingula unguis</name>
    <dbReference type="NCBI Taxonomy" id="7574"/>
    <lineage>
        <taxon>Eukaryota</taxon>
        <taxon>Metazoa</taxon>
        <taxon>Spiralia</taxon>
        <taxon>Lophotrochozoa</taxon>
        <taxon>Brachiopoda</taxon>
        <taxon>Linguliformea</taxon>
        <taxon>Lingulata</taxon>
        <taxon>Lingulida</taxon>
        <taxon>Linguloidea</taxon>
        <taxon>Lingulidae</taxon>
        <taxon>Lingula</taxon>
    </lineage>
</organism>
<evidence type="ECO:0000313" key="13">
    <source>
        <dbReference type="RefSeq" id="XP_023930914.1"/>
    </source>
</evidence>
<dbReference type="InParanoid" id="A0A2R2ML32"/>
<dbReference type="InterPro" id="IPR018378">
    <property type="entry name" value="C-type_lectin_CS"/>
</dbReference>
<dbReference type="OrthoDB" id="444119at2759"/>
<dbReference type="InterPro" id="IPR016186">
    <property type="entry name" value="C-type_lectin-like/link_sf"/>
</dbReference>
<evidence type="ECO:0000256" key="9">
    <source>
        <dbReference type="SAM" id="SignalP"/>
    </source>
</evidence>
<dbReference type="InterPro" id="IPR016187">
    <property type="entry name" value="CTDL_fold"/>
</dbReference>
<dbReference type="STRING" id="7574.A0A2R2ML32"/>
<keyword evidence="5" id="KW-1133">Transmembrane helix</keyword>
<comment type="subcellular location">
    <subcellularLocation>
        <location evidence="1">Membrane</location>
    </subcellularLocation>
</comment>
<accession>A0A2R2ML32</accession>
<evidence type="ECO:0000256" key="2">
    <source>
        <dbReference type="ARBA" id="ARBA00007200"/>
    </source>
</evidence>
<dbReference type="GeneID" id="106172244"/>
<dbReference type="GO" id="GO:0005261">
    <property type="term" value="F:monoatomic cation channel activity"/>
    <property type="evidence" value="ECO:0007669"/>
    <property type="project" value="TreeGrafter"/>
</dbReference>
<dbReference type="Pfam" id="PF02010">
    <property type="entry name" value="REJ"/>
    <property type="match status" value="1"/>
</dbReference>
<dbReference type="InterPro" id="IPR002859">
    <property type="entry name" value="PKD/REJ-like"/>
</dbReference>
<feature type="compositionally biased region" description="Low complexity" evidence="8">
    <location>
        <begin position="1070"/>
        <end position="1087"/>
    </location>
</feature>
<dbReference type="Gene3D" id="3.10.100.10">
    <property type="entry name" value="Mannose-Binding Protein A, subunit A"/>
    <property type="match status" value="1"/>
</dbReference>
<dbReference type="InterPro" id="IPR014010">
    <property type="entry name" value="REJ_dom"/>
</dbReference>
<sequence length="1130" mass="122846">MKNQKHALLVLAVICSVLRPYAVAKAQRNEVPINCASENKQHQTCSVVDQGAILSVSLHRQLSNSECVESSTFGIDYNIHTGSMWVSNGCRGDFIVTTVSCDLGWMYFNGQCYKRVEANYSWLQAFDNCIEHGAHLASIHSRAEQDFLVENVLNGASGRYWSGLHLFSGHWWWQDRPEPVDFNTTFSNWMNNKGEISELNGRCMVLKGSNWKWEDRRCHDSQNSLCQISVCGSGQMLNQSTACELDHNILSSNSSYPGSAFDPGDLKDRMPYHNISLGLTPPPDEHLYLINTSPVRTGEEVTFLLFAEAASGGSYISDMGSGGQTWVDIPVPTDNQSLHQLIPTWVHLPFDPADALISAFTHTFSEAGTYDVQAKRNASGEYSQLVVVTRVVIQHTLCLPPPVIIRGGGLGINATMPYHKKDRISLTGNINITCSDVKRSSFHWSVYTVGRAQDIIDQSNMLLLPDSVATSKPHLDLPRYTLPAGMYVAELQVTLHTSTDIVISLNQTWFTVVPSTILNAVITGGSMVTVGSEQVIRINASLSGDPDVKGVDTQLKFQWFCTLESQDFPENLTAETGSSGGCTGQGYSIGGNSSVLELPPGILPAGQSYVFRALVTKDGHSPASADQQVKVMAGEPPQVRITCRQNCDTYLNPSQRLSLTTSCDRCLDLDTLTYTWSLVPQSLTNTRQALDWRLDTMTGGNKKNLVVRENVFSADVEETYSLRLEAYSRSSGSTGQTEYQFSTNSPPTAGQCTVSPSQGTVLVTKFSIQCTGFLDSHLPLHYEYRAKVNNREGLLYSGLESTMPASFLPLGDKRRGYRLDLMVTVKDSFGASTFMELFAKVEEGQMDNTALTGLTSGENSTLSTLLLSGDTSAATQLISSVTSLLNSQSEKQTDTPGVSKLERQQLRTSLVESLLTVEVETVESLQQTSAALESITQVTEELSAEAQVSAATACKELSAFLTSEAGAELDTKTLEDTAGMIVSGLSNVMTAATPLVSSVNGSQGDTRPSGDISQEDLELSKNVTLATMTALQDVKSAVLRTKVTGEEPTVVSTDSLSMALSKETPQDLMGGTVTDSGSSSTDVSSTSRVEFPPSLPLNTSLIDEVDIEVSADFFFLDRACALFCISKWKT</sequence>
<keyword evidence="7" id="KW-1015">Disulfide bond</keyword>
<evidence type="ECO:0000259" key="11">
    <source>
        <dbReference type="PROSITE" id="PS51111"/>
    </source>
</evidence>
<protein>
    <submittedName>
        <fullName evidence="13">Sperm receptor for egg jelly</fullName>
    </submittedName>
</protein>
<evidence type="ECO:0000313" key="12">
    <source>
        <dbReference type="Proteomes" id="UP000085678"/>
    </source>
</evidence>
<dbReference type="SMART" id="SM00034">
    <property type="entry name" value="CLECT"/>
    <property type="match status" value="1"/>
</dbReference>
<dbReference type="Pfam" id="PF00059">
    <property type="entry name" value="Lectin_C"/>
    <property type="match status" value="1"/>
</dbReference>
<dbReference type="PROSITE" id="PS50041">
    <property type="entry name" value="C_TYPE_LECTIN_2"/>
    <property type="match status" value="1"/>
</dbReference>
<evidence type="ECO:0000256" key="4">
    <source>
        <dbReference type="ARBA" id="ARBA00022737"/>
    </source>
</evidence>
<proteinExistence type="inferred from homology"/>
<dbReference type="KEGG" id="lak:106172244"/>
<keyword evidence="12" id="KW-1185">Reference proteome</keyword>
<dbReference type="Proteomes" id="UP000085678">
    <property type="component" value="Unplaced"/>
</dbReference>
<evidence type="ECO:0000259" key="10">
    <source>
        <dbReference type="PROSITE" id="PS50041"/>
    </source>
</evidence>
<dbReference type="InterPro" id="IPR021381">
    <property type="entry name" value="DUF3011"/>
</dbReference>
<dbReference type="AlphaFoldDB" id="A0A2R2ML32"/>
<dbReference type="PROSITE" id="PS51111">
    <property type="entry name" value="REJ"/>
    <property type="match status" value="1"/>
</dbReference>
<dbReference type="PANTHER" id="PTHR46730">
    <property type="entry name" value="POLYCYSTIN-1"/>
    <property type="match status" value="1"/>
</dbReference>
<dbReference type="GO" id="GO:0006816">
    <property type="term" value="P:calcium ion transport"/>
    <property type="evidence" value="ECO:0007669"/>
    <property type="project" value="TreeGrafter"/>
</dbReference>
<evidence type="ECO:0000256" key="1">
    <source>
        <dbReference type="ARBA" id="ARBA00004370"/>
    </source>
</evidence>
<dbReference type="Pfam" id="PF11218">
    <property type="entry name" value="DUF3011"/>
    <property type="match status" value="1"/>
</dbReference>
<feature type="region of interest" description="Disordered" evidence="8">
    <location>
        <begin position="1066"/>
        <end position="1090"/>
    </location>
</feature>
<dbReference type="PROSITE" id="PS00615">
    <property type="entry name" value="C_TYPE_LECTIN_1"/>
    <property type="match status" value="1"/>
</dbReference>
<feature type="domain" description="C-type lectin" evidence="10">
    <location>
        <begin position="108"/>
        <end position="227"/>
    </location>
</feature>
<feature type="signal peptide" evidence="9">
    <location>
        <begin position="1"/>
        <end position="26"/>
    </location>
</feature>
<feature type="chain" id="PRO_5015117216" evidence="9">
    <location>
        <begin position="27"/>
        <end position="1130"/>
    </location>
</feature>
<comment type="similarity">
    <text evidence="2">Belongs to the polycystin family.</text>
</comment>
<evidence type="ECO:0000256" key="8">
    <source>
        <dbReference type="SAM" id="MobiDB-lite"/>
    </source>
</evidence>
<dbReference type="InterPro" id="IPR001304">
    <property type="entry name" value="C-type_lectin-like"/>
</dbReference>
<feature type="domain" description="REJ" evidence="11">
    <location>
        <begin position="398"/>
        <end position="1112"/>
    </location>
</feature>
<dbReference type="RefSeq" id="XP_023930914.1">
    <property type="nucleotide sequence ID" value="XM_024075146.1"/>
</dbReference>
<reference evidence="13" key="1">
    <citation type="submission" date="2025-08" db="UniProtKB">
        <authorList>
            <consortium name="RefSeq"/>
        </authorList>
    </citation>
    <scope>IDENTIFICATION</scope>
    <source>
        <tissue evidence="13">Gonads</tissue>
    </source>
</reference>
<gene>
    <name evidence="13" type="primary">LOC106172244</name>
</gene>
<keyword evidence="6" id="KW-0472">Membrane</keyword>
<evidence type="ECO:0000256" key="6">
    <source>
        <dbReference type="ARBA" id="ARBA00023136"/>
    </source>
</evidence>
<keyword evidence="4" id="KW-0677">Repeat</keyword>
<dbReference type="SUPFAM" id="SSF56436">
    <property type="entry name" value="C-type lectin-like"/>
    <property type="match status" value="1"/>
</dbReference>
<keyword evidence="13" id="KW-0675">Receptor</keyword>
<dbReference type="PANTHER" id="PTHR46730:SF1">
    <property type="entry name" value="PLAT DOMAIN-CONTAINING PROTEIN"/>
    <property type="match status" value="1"/>
</dbReference>
<evidence type="ECO:0000256" key="5">
    <source>
        <dbReference type="ARBA" id="ARBA00022989"/>
    </source>
</evidence>
<keyword evidence="9" id="KW-0732">Signal</keyword>
<name>A0A2R2ML32_LINAN</name>
<evidence type="ECO:0000256" key="3">
    <source>
        <dbReference type="ARBA" id="ARBA00022692"/>
    </source>
</evidence>
<keyword evidence="3" id="KW-0812">Transmembrane</keyword>
<evidence type="ECO:0000256" key="7">
    <source>
        <dbReference type="ARBA" id="ARBA00023157"/>
    </source>
</evidence>